<evidence type="ECO:0000313" key="1">
    <source>
        <dbReference type="EMBL" id="WFT73020.1"/>
    </source>
</evidence>
<keyword evidence="2" id="KW-1185">Reference proteome</keyword>
<dbReference type="EMBL" id="CP121671">
    <property type="protein sequence ID" value="WFT73020.1"/>
    <property type="molecule type" value="Genomic_DNA"/>
</dbReference>
<accession>A0ABY8ISW0</accession>
<dbReference type="RefSeq" id="WP_283075050.1">
    <property type="nucleotide sequence ID" value="NZ_CP121671.1"/>
</dbReference>
<dbReference type="PANTHER" id="PTHR39441">
    <property type="entry name" value="DUF2252 DOMAIN-CONTAINING PROTEIN"/>
    <property type="match status" value="1"/>
</dbReference>
<reference evidence="1 2" key="1">
    <citation type="submission" date="2023-04" db="EMBL/GenBank/DDBJ databases">
        <title>Genome sequence of Halobacillus naozhouensis KACC 21980.</title>
        <authorList>
            <person name="Kim S."/>
            <person name="Heo J."/>
            <person name="Kwon S.-W."/>
        </authorList>
    </citation>
    <scope>NUCLEOTIDE SEQUENCE [LARGE SCALE GENOMIC DNA]</scope>
    <source>
        <strain evidence="1 2">KCTC 13234</strain>
    </source>
</reference>
<dbReference type="PANTHER" id="PTHR39441:SF1">
    <property type="entry name" value="DUF2252 DOMAIN-CONTAINING PROTEIN"/>
    <property type="match status" value="1"/>
</dbReference>
<organism evidence="1 2">
    <name type="scientific">Halobacillus naozhouensis</name>
    <dbReference type="NCBI Taxonomy" id="554880"/>
    <lineage>
        <taxon>Bacteria</taxon>
        <taxon>Bacillati</taxon>
        <taxon>Bacillota</taxon>
        <taxon>Bacilli</taxon>
        <taxon>Bacillales</taxon>
        <taxon>Bacillaceae</taxon>
        <taxon>Halobacillus</taxon>
    </lineage>
</organism>
<dbReference type="Pfam" id="PF10009">
    <property type="entry name" value="DUF2252"/>
    <property type="match status" value="1"/>
</dbReference>
<evidence type="ECO:0000313" key="2">
    <source>
        <dbReference type="Proteomes" id="UP001221597"/>
    </source>
</evidence>
<name>A0ABY8ISW0_9BACI</name>
<gene>
    <name evidence="1" type="ORF">P9989_11425</name>
</gene>
<protein>
    <submittedName>
        <fullName evidence="1">DUF2252 family protein</fullName>
    </submittedName>
</protein>
<sequence>MSIDIRNEIMETKRYLRKQLLATIFNQFDGKLMGLSHEDRVKKYKKMSKDPYSFFRGSAYLFYYDVTGLPFTFHTPEDKPTWLLGDLHFDNISAFLNEKGDVVFDVDDFDEGYFGSYLYDVLRLVVSIRLMSSQHGYTGDDTDDFVKSFLNDYIGQLQRFHSGEEDPVYLQFTKANTTGPIQNVLHDLEGEWTSSGLESPTSQFDSIQSVLDDGNLVDLSHQEKEEFLRVWEDYIESIPVSIKKHSQVYSVKDVMKKAGAGIGSTGLMRYYIMIAGEGNKNIILEAKEARTPIPAYFFPYDETFWKDHQHQGRRVVHTQQAMHHKADPYLGYMTINGHDFYVRERSPFTNELNTDDLQELDSMLETVKTMAKITAKIHARADVDIEDGLMNHHSEEAILHEIESNRNEFIQQLTLWSAYYQKVVESDFHLFNEWRSENPEITEQN</sequence>
<dbReference type="Proteomes" id="UP001221597">
    <property type="component" value="Chromosome"/>
</dbReference>
<proteinExistence type="predicted"/>
<dbReference type="InterPro" id="IPR018721">
    <property type="entry name" value="DUF2252"/>
</dbReference>